<organism evidence="1 2">
    <name type="scientific">Mycena albidolilacea</name>
    <dbReference type="NCBI Taxonomy" id="1033008"/>
    <lineage>
        <taxon>Eukaryota</taxon>
        <taxon>Fungi</taxon>
        <taxon>Dikarya</taxon>
        <taxon>Basidiomycota</taxon>
        <taxon>Agaricomycotina</taxon>
        <taxon>Agaricomycetes</taxon>
        <taxon>Agaricomycetidae</taxon>
        <taxon>Agaricales</taxon>
        <taxon>Marasmiineae</taxon>
        <taxon>Mycenaceae</taxon>
        <taxon>Mycena</taxon>
    </lineage>
</organism>
<gene>
    <name evidence="1" type="ORF">DFH08DRAFT_833147</name>
</gene>
<reference evidence="1" key="1">
    <citation type="submission" date="2023-03" db="EMBL/GenBank/DDBJ databases">
        <title>Massive genome expansion in bonnet fungi (Mycena s.s.) driven by repeated elements and novel gene families across ecological guilds.</title>
        <authorList>
            <consortium name="Lawrence Berkeley National Laboratory"/>
            <person name="Harder C.B."/>
            <person name="Miyauchi S."/>
            <person name="Viragh M."/>
            <person name="Kuo A."/>
            <person name="Thoen E."/>
            <person name="Andreopoulos B."/>
            <person name="Lu D."/>
            <person name="Skrede I."/>
            <person name="Drula E."/>
            <person name="Henrissat B."/>
            <person name="Morin E."/>
            <person name="Kohler A."/>
            <person name="Barry K."/>
            <person name="LaButti K."/>
            <person name="Morin E."/>
            <person name="Salamov A."/>
            <person name="Lipzen A."/>
            <person name="Mereny Z."/>
            <person name="Hegedus B."/>
            <person name="Baldrian P."/>
            <person name="Stursova M."/>
            <person name="Weitz H."/>
            <person name="Taylor A."/>
            <person name="Grigoriev I.V."/>
            <person name="Nagy L.G."/>
            <person name="Martin F."/>
            <person name="Kauserud H."/>
        </authorList>
    </citation>
    <scope>NUCLEOTIDE SEQUENCE</scope>
    <source>
        <strain evidence="1">CBHHK002</strain>
    </source>
</reference>
<dbReference type="AlphaFoldDB" id="A0AAD7AW44"/>
<comment type="caution">
    <text evidence="1">The sequence shown here is derived from an EMBL/GenBank/DDBJ whole genome shotgun (WGS) entry which is preliminary data.</text>
</comment>
<proteinExistence type="predicted"/>
<keyword evidence="2" id="KW-1185">Reference proteome</keyword>
<name>A0AAD7AW44_9AGAR</name>
<accession>A0AAD7AW44</accession>
<evidence type="ECO:0000313" key="1">
    <source>
        <dbReference type="EMBL" id="KAJ7369102.1"/>
    </source>
</evidence>
<sequence length="124" mass="13591">MNSLFVPNGLWPLLWCNFVGPQPDCLDSVSASSPSRDRAQGVCQTSSIIQLSLRTPSVPHVSLHHFACLHYCLSPPNVVHSLSRCRRLDFTFCHHFPVNPVCSPHPTSSMLLTLPSCVLLGSPS</sequence>
<protein>
    <submittedName>
        <fullName evidence="1">Uncharacterized protein</fullName>
    </submittedName>
</protein>
<dbReference type="EMBL" id="JARIHO010000001">
    <property type="protein sequence ID" value="KAJ7369102.1"/>
    <property type="molecule type" value="Genomic_DNA"/>
</dbReference>
<evidence type="ECO:0000313" key="2">
    <source>
        <dbReference type="Proteomes" id="UP001218218"/>
    </source>
</evidence>
<dbReference type="Proteomes" id="UP001218218">
    <property type="component" value="Unassembled WGS sequence"/>
</dbReference>